<dbReference type="EMBL" id="QFKX01000001">
    <property type="protein sequence ID" value="PWH07400.1"/>
    <property type="molecule type" value="Genomic_DNA"/>
</dbReference>
<dbReference type="InterPro" id="IPR037175">
    <property type="entry name" value="KFase_sf"/>
</dbReference>
<comment type="caution">
    <text evidence="1">The sequence shown here is derived from an EMBL/GenBank/DDBJ whole genome shotgun (WGS) entry which is preliminary data.</text>
</comment>
<dbReference type="RefSeq" id="WP_109274285.1">
    <property type="nucleotide sequence ID" value="NZ_QFKX01000001.1"/>
</dbReference>
<proteinExistence type="predicted"/>
<dbReference type="AlphaFoldDB" id="A0A2U2RNF5"/>
<dbReference type="PANTHER" id="PTHR34861">
    <property type="match status" value="1"/>
</dbReference>
<dbReference type="InterPro" id="IPR007325">
    <property type="entry name" value="KFase/CYL"/>
</dbReference>
<name>A0A2U2RNF5_9MICO</name>
<dbReference type="Pfam" id="PF04199">
    <property type="entry name" value="Cyclase"/>
    <property type="match status" value="1"/>
</dbReference>
<gene>
    <name evidence="1" type="ORF">DEO23_01800</name>
</gene>
<dbReference type="GO" id="GO:0019441">
    <property type="term" value="P:L-tryptophan catabolic process to kynurenine"/>
    <property type="evidence" value="ECO:0007669"/>
    <property type="project" value="InterPro"/>
</dbReference>
<protein>
    <submittedName>
        <fullName evidence="1">Cyclase</fullName>
    </submittedName>
</protein>
<accession>A0A2U2RNF5</accession>
<dbReference type="GO" id="GO:0004061">
    <property type="term" value="F:arylformamidase activity"/>
    <property type="evidence" value="ECO:0007669"/>
    <property type="project" value="InterPro"/>
</dbReference>
<evidence type="ECO:0000313" key="2">
    <source>
        <dbReference type="Proteomes" id="UP000245590"/>
    </source>
</evidence>
<dbReference type="Proteomes" id="UP000245590">
    <property type="component" value="Unassembled WGS sequence"/>
</dbReference>
<sequence>MSTEDLPTNWGRWGDHDQLGTLNLIDDAARARAALEVRDGVSVSLARATRPTALTAGLSPVATPARMPAPVLQMVNFNGFDPHAITDSLLINTHNAGLTHLDAVTHQPVDGSVYPGVPLREAVTPTGVGHGSADAFTGGILTRGVLLDLAPDGDSLPQETLVGAEDLDAALERTGTSLHPGDAIVIRGGWDIDQPLDQAVPGLSLDAVGWLHEHDVSVYVGDIGDARPLLTPMPLHKVALARLGMPLVDVAQLDGLASTCADRQRWSFLLVLAPPRILGTTGLPVNPLAVF</sequence>
<keyword evidence="2" id="KW-1185">Reference proteome</keyword>
<organism evidence="1 2">
    <name type="scientific">Brachybacterium endophyticum</name>
    <dbReference type="NCBI Taxonomy" id="2182385"/>
    <lineage>
        <taxon>Bacteria</taxon>
        <taxon>Bacillati</taxon>
        <taxon>Actinomycetota</taxon>
        <taxon>Actinomycetes</taxon>
        <taxon>Micrococcales</taxon>
        <taxon>Dermabacteraceae</taxon>
        <taxon>Brachybacterium</taxon>
    </lineage>
</organism>
<reference evidence="1 2" key="1">
    <citation type="submission" date="2018-05" db="EMBL/GenBank/DDBJ databases">
        <title>Brachybacterium sp. M1HQ-2T, whole genome shotgun sequence.</title>
        <authorList>
            <person name="Tuo L."/>
        </authorList>
    </citation>
    <scope>NUCLEOTIDE SEQUENCE [LARGE SCALE GENOMIC DNA]</scope>
    <source>
        <strain evidence="1 2">M1HQ-2</strain>
    </source>
</reference>
<evidence type="ECO:0000313" key="1">
    <source>
        <dbReference type="EMBL" id="PWH07400.1"/>
    </source>
</evidence>
<dbReference type="SUPFAM" id="SSF102198">
    <property type="entry name" value="Putative cyclase"/>
    <property type="match status" value="1"/>
</dbReference>
<dbReference type="PANTHER" id="PTHR34861:SF10">
    <property type="entry name" value="CYCLASE"/>
    <property type="match status" value="1"/>
</dbReference>
<dbReference type="Gene3D" id="3.50.30.50">
    <property type="entry name" value="Putative cyclase"/>
    <property type="match status" value="1"/>
</dbReference>
<dbReference type="OrthoDB" id="7067800at2"/>